<sequence>MAQVAAQLQLPDHILACVLRRLAPRSLAASRCVCKTWRAVIDDSRLLRTDLLPHSLHGIFFMEKLDPSPPKFIANPMTTRRIAAAADFDYVHAEYDGHHLNIKDHCNGLLLLWDLVVVDPATRRCACLPPPPPPPLCAGMEVFEFYDHVCLSFDPTVSRHYQVLLLHNVPLVLENTTMFTKESEWPPSPYPVRVFSSETWRWEERLFVRRGSEPPGTIADMQSSRNLRGGYVVYWKGSVYMHCQNDSIMRLTLSDGAYEVIKPPKTDTRPSLCLGKSMEGVYCALIYNNMEHQLQVWLLTELSGTMEWTLKIDASLVPVVAKFSWVSFDDGNKGPWILHKGWCDVGAEDVGAEEAPTEDNSEWDFGNGIILEKEDIAEDVEGGGIDFLGFHPYKDIVFLWVSEARVVAYDFSSSKVQDLGQLRVQSIGGSFPYTPCWLEELFEKN</sequence>
<evidence type="ECO:0000313" key="2">
    <source>
        <dbReference type="Proteomes" id="UP001732700"/>
    </source>
</evidence>
<organism evidence="1 2">
    <name type="scientific">Avena sativa</name>
    <name type="common">Oat</name>
    <dbReference type="NCBI Taxonomy" id="4498"/>
    <lineage>
        <taxon>Eukaryota</taxon>
        <taxon>Viridiplantae</taxon>
        <taxon>Streptophyta</taxon>
        <taxon>Embryophyta</taxon>
        <taxon>Tracheophyta</taxon>
        <taxon>Spermatophyta</taxon>
        <taxon>Magnoliopsida</taxon>
        <taxon>Liliopsida</taxon>
        <taxon>Poales</taxon>
        <taxon>Poaceae</taxon>
        <taxon>BOP clade</taxon>
        <taxon>Pooideae</taxon>
        <taxon>Poodae</taxon>
        <taxon>Poeae</taxon>
        <taxon>Poeae Chloroplast Group 1 (Aveneae type)</taxon>
        <taxon>Aveninae</taxon>
        <taxon>Avena</taxon>
    </lineage>
</organism>
<reference evidence="1" key="1">
    <citation type="submission" date="2021-05" db="EMBL/GenBank/DDBJ databases">
        <authorList>
            <person name="Scholz U."/>
            <person name="Mascher M."/>
            <person name="Fiebig A."/>
        </authorList>
    </citation>
    <scope>NUCLEOTIDE SEQUENCE [LARGE SCALE GENOMIC DNA]</scope>
</reference>
<dbReference type="Proteomes" id="UP001732700">
    <property type="component" value="Chromosome 4A"/>
</dbReference>
<reference evidence="1" key="2">
    <citation type="submission" date="2025-09" db="UniProtKB">
        <authorList>
            <consortium name="EnsemblPlants"/>
        </authorList>
    </citation>
    <scope>IDENTIFICATION</scope>
</reference>
<accession>A0ACD5WC21</accession>
<name>A0ACD5WC21_AVESA</name>
<proteinExistence type="predicted"/>
<protein>
    <submittedName>
        <fullName evidence="1">Uncharacterized protein</fullName>
    </submittedName>
</protein>
<evidence type="ECO:0000313" key="1">
    <source>
        <dbReference type="EnsemblPlants" id="AVESA.00010b.r2.4AG0600360.1.CDS"/>
    </source>
</evidence>
<keyword evidence="2" id="KW-1185">Reference proteome</keyword>
<dbReference type="EnsemblPlants" id="AVESA.00010b.r2.4AG0600360.1">
    <property type="protein sequence ID" value="AVESA.00010b.r2.4AG0600360.1.CDS"/>
    <property type="gene ID" value="AVESA.00010b.r2.4AG0600360"/>
</dbReference>